<organism evidence="6 7">
    <name type="scientific">Idiomarina aquatica</name>
    <dbReference type="NCBI Taxonomy" id="1327752"/>
    <lineage>
        <taxon>Bacteria</taxon>
        <taxon>Pseudomonadati</taxon>
        <taxon>Pseudomonadota</taxon>
        <taxon>Gammaproteobacteria</taxon>
        <taxon>Alteromonadales</taxon>
        <taxon>Idiomarinaceae</taxon>
        <taxon>Idiomarina</taxon>
    </lineage>
</organism>
<evidence type="ECO:0000256" key="3">
    <source>
        <dbReference type="ARBA" id="ARBA00023098"/>
    </source>
</evidence>
<proteinExistence type="predicted"/>
<keyword evidence="2 4" id="KW-0442">Lipid degradation</keyword>
<dbReference type="GO" id="GO:0016787">
    <property type="term" value="F:hydrolase activity"/>
    <property type="evidence" value="ECO:0007669"/>
    <property type="project" value="UniProtKB-UniRule"/>
</dbReference>
<dbReference type="EMBL" id="SNXI01000012">
    <property type="protein sequence ID" value="TDP31640.1"/>
    <property type="molecule type" value="Genomic_DNA"/>
</dbReference>
<dbReference type="Proteomes" id="UP000295531">
    <property type="component" value="Unassembled WGS sequence"/>
</dbReference>
<keyword evidence="3 4" id="KW-0443">Lipid metabolism</keyword>
<dbReference type="InterPro" id="IPR016035">
    <property type="entry name" value="Acyl_Trfase/lysoPLipase"/>
</dbReference>
<feature type="short sequence motif" description="GXSXG" evidence="4">
    <location>
        <begin position="38"/>
        <end position="42"/>
    </location>
</feature>
<dbReference type="PANTHER" id="PTHR14226">
    <property type="entry name" value="NEUROPATHY TARGET ESTERASE/SWISS CHEESE D.MELANOGASTER"/>
    <property type="match status" value="1"/>
</dbReference>
<feature type="domain" description="PNPLA" evidence="5">
    <location>
        <begin position="6"/>
        <end position="172"/>
    </location>
</feature>
<protein>
    <submittedName>
        <fullName evidence="6">Putative patatin/cPLA2 family phospholipase</fullName>
    </submittedName>
</protein>
<dbReference type="InterPro" id="IPR050301">
    <property type="entry name" value="NTE"/>
</dbReference>
<comment type="caution">
    <text evidence="6">The sequence shown here is derived from an EMBL/GenBank/DDBJ whole genome shotgun (WGS) entry which is preliminary data.</text>
</comment>
<feature type="active site" description="Nucleophile" evidence="4">
    <location>
        <position position="40"/>
    </location>
</feature>
<accession>A0A4R6P3U7</accession>
<dbReference type="SUPFAM" id="SSF52151">
    <property type="entry name" value="FabD/lysophospholipase-like"/>
    <property type="match status" value="1"/>
</dbReference>
<feature type="active site" description="Proton acceptor" evidence="4">
    <location>
        <position position="159"/>
    </location>
</feature>
<comment type="caution">
    <text evidence="4">Lacks conserved residue(s) required for the propagation of feature annotation.</text>
</comment>
<dbReference type="InterPro" id="IPR002641">
    <property type="entry name" value="PNPLA_dom"/>
</dbReference>
<reference evidence="6 7" key="1">
    <citation type="submission" date="2019-03" db="EMBL/GenBank/DDBJ databases">
        <title>Freshwater and sediment microbial communities from various areas in North America, analyzing microbe dynamics in response to fracking.</title>
        <authorList>
            <person name="Lamendella R."/>
        </authorList>
    </citation>
    <scope>NUCLEOTIDE SEQUENCE [LARGE SCALE GENOMIC DNA]</scope>
    <source>
        <strain evidence="6 7">18_TX</strain>
    </source>
</reference>
<keyword evidence="7" id="KW-1185">Reference proteome</keyword>
<feature type="short sequence motif" description="DGA/G" evidence="4">
    <location>
        <begin position="159"/>
        <end position="161"/>
    </location>
</feature>
<gene>
    <name evidence="6" type="ORF">DEU29_11241</name>
</gene>
<dbReference type="Gene3D" id="3.40.1090.10">
    <property type="entry name" value="Cytosolic phospholipase A2 catalytic domain"/>
    <property type="match status" value="2"/>
</dbReference>
<evidence type="ECO:0000259" key="5">
    <source>
        <dbReference type="PROSITE" id="PS51635"/>
    </source>
</evidence>
<dbReference type="Pfam" id="PF19890">
    <property type="entry name" value="DUF6363"/>
    <property type="match status" value="1"/>
</dbReference>
<keyword evidence="1 4" id="KW-0378">Hydrolase</keyword>
<evidence type="ECO:0000256" key="4">
    <source>
        <dbReference type="PROSITE-ProRule" id="PRU01161"/>
    </source>
</evidence>
<dbReference type="InterPro" id="IPR045943">
    <property type="entry name" value="DUF6363"/>
</dbReference>
<dbReference type="RefSeq" id="WP_133540091.1">
    <property type="nucleotide sequence ID" value="NZ_SNXI01000012.1"/>
</dbReference>
<dbReference type="OrthoDB" id="9802424at2"/>
<dbReference type="CDD" id="cd07208">
    <property type="entry name" value="Pat_hypo_Ecoli_yjju_like"/>
    <property type="match status" value="1"/>
</dbReference>
<dbReference type="PROSITE" id="PS51635">
    <property type="entry name" value="PNPLA"/>
    <property type="match status" value="1"/>
</dbReference>
<dbReference type="Pfam" id="PF01734">
    <property type="entry name" value="Patatin"/>
    <property type="match status" value="1"/>
</dbReference>
<dbReference type="PANTHER" id="PTHR14226:SF25">
    <property type="entry name" value="PHOSPHOESTERASE"/>
    <property type="match status" value="1"/>
</dbReference>
<dbReference type="AlphaFoldDB" id="A0A4R6P3U7"/>
<evidence type="ECO:0000313" key="7">
    <source>
        <dbReference type="Proteomes" id="UP000295531"/>
    </source>
</evidence>
<dbReference type="GO" id="GO:0016042">
    <property type="term" value="P:lipid catabolic process"/>
    <property type="evidence" value="ECO:0007669"/>
    <property type="project" value="UniProtKB-UniRule"/>
</dbReference>
<evidence type="ECO:0000256" key="1">
    <source>
        <dbReference type="ARBA" id="ARBA00022801"/>
    </source>
</evidence>
<name>A0A4R6P3U7_9GAMM</name>
<evidence type="ECO:0000256" key="2">
    <source>
        <dbReference type="ARBA" id="ARBA00022963"/>
    </source>
</evidence>
<evidence type="ECO:0000313" key="6">
    <source>
        <dbReference type="EMBL" id="TDP31640.1"/>
    </source>
</evidence>
<sequence length="284" mass="31971">MAQTALILEGGAMRGIFTAGVLDGFIEQHYNPFDFVIGVSAGSTNGIGYLCGQSGRSHKIITEFATSDRFIDMVRWLRGGHFCDVDWLWRQSFDDVWLDLDYYEHHQVPFYVVTTSILTGKPHYIRMTRDNMHEVFPASCAIPLAYRDFPLVGDEPMADGGIGDSIPVIKAYQMGARHITVVLSRPLGYKKKVSNNSVLVRTLFKDYPQLQEAIIKRNQAYNDALEFIRNPPEDCQLRVIAPPEDFNVGRFTRDLERLEAGYQQGLTIGRRTAADAGAQTLTTK</sequence>
<dbReference type="InterPro" id="IPR037483">
    <property type="entry name" value="YjjU-like"/>
</dbReference>